<evidence type="ECO:0000313" key="2">
    <source>
        <dbReference type="EMBL" id="BCS87709.1"/>
    </source>
</evidence>
<keyword evidence="3" id="KW-1185">Reference proteome</keyword>
<reference evidence="2" key="1">
    <citation type="journal article" date="2022" name="Arch. Microbiol.">
        <title>Pseudodesulfovibrio sediminis sp. nov., a mesophilic and neutrophilic sulfate-reducing bacterium isolated from sediment of a brackish lake.</title>
        <authorList>
            <person name="Takahashi A."/>
            <person name="Kojima H."/>
            <person name="Watanabe M."/>
            <person name="Fukui M."/>
        </authorList>
    </citation>
    <scope>NUCLEOTIDE SEQUENCE</scope>
    <source>
        <strain evidence="2">SF6</strain>
    </source>
</reference>
<dbReference type="EMBL" id="AP024485">
    <property type="protein sequence ID" value="BCS87709.1"/>
    <property type="molecule type" value="Genomic_DNA"/>
</dbReference>
<accession>A0ABM7P4B6</accession>
<protein>
    <submittedName>
        <fullName evidence="2">DNA-binding protein</fullName>
    </submittedName>
</protein>
<evidence type="ECO:0000313" key="3">
    <source>
        <dbReference type="Proteomes" id="UP001053296"/>
    </source>
</evidence>
<dbReference type="Gene3D" id="1.20.1290.10">
    <property type="entry name" value="AhpD-like"/>
    <property type="match status" value="1"/>
</dbReference>
<dbReference type="Pfam" id="PF02627">
    <property type="entry name" value="CMD"/>
    <property type="match status" value="1"/>
</dbReference>
<evidence type="ECO:0000259" key="1">
    <source>
        <dbReference type="Pfam" id="PF02627"/>
    </source>
</evidence>
<gene>
    <name evidence="2" type="ORF">PSDVSF_09510</name>
</gene>
<dbReference type="SUPFAM" id="SSF69118">
    <property type="entry name" value="AhpD-like"/>
    <property type="match status" value="1"/>
</dbReference>
<dbReference type="Proteomes" id="UP001053296">
    <property type="component" value="Chromosome"/>
</dbReference>
<dbReference type="PANTHER" id="PTHR33930:SF2">
    <property type="entry name" value="BLR3452 PROTEIN"/>
    <property type="match status" value="1"/>
</dbReference>
<dbReference type="RefSeq" id="WP_229594220.1">
    <property type="nucleotide sequence ID" value="NZ_AP024485.1"/>
</dbReference>
<keyword evidence="2" id="KW-0238">DNA-binding</keyword>
<name>A0ABM7P4B6_9BACT</name>
<feature type="domain" description="Carboxymuconolactone decarboxylase-like" evidence="1">
    <location>
        <begin position="24"/>
        <end position="100"/>
    </location>
</feature>
<dbReference type="InterPro" id="IPR029032">
    <property type="entry name" value="AhpD-like"/>
</dbReference>
<dbReference type="GO" id="GO:0003677">
    <property type="term" value="F:DNA binding"/>
    <property type="evidence" value="ECO:0007669"/>
    <property type="project" value="UniProtKB-KW"/>
</dbReference>
<organism evidence="2 3">
    <name type="scientific">Pseudodesulfovibrio sediminis</name>
    <dbReference type="NCBI Taxonomy" id="2810563"/>
    <lineage>
        <taxon>Bacteria</taxon>
        <taxon>Pseudomonadati</taxon>
        <taxon>Thermodesulfobacteriota</taxon>
        <taxon>Desulfovibrionia</taxon>
        <taxon>Desulfovibrionales</taxon>
        <taxon>Desulfovibrionaceae</taxon>
    </lineage>
</organism>
<proteinExistence type="predicted"/>
<dbReference type="InterPro" id="IPR003779">
    <property type="entry name" value="CMD-like"/>
</dbReference>
<dbReference type="PANTHER" id="PTHR33930">
    <property type="entry name" value="ALKYL HYDROPEROXIDE REDUCTASE AHPD"/>
    <property type="match status" value="1"/>
</dbReference>
<sequence length="115" mass="12533">MIESQSELKESIIRNWVTFKRVMPEVTALQDAYSMEVYKDGVISGKHKRLMALVGALVSGCRGCILYQIEMALELGATVEEILEACTVAVSLGGTMASAQSGRVVEFLTEKGLMD</sequence>